<evidence type="ECO:0000256" key="2">
    <source>
        <dbReference type="ARBA" id="ARBA00022771"/>
    </source>
</evidence>
<feature type="chain" id="PRO_5013049715" description="RING-type domain-containing protein" evidence="6">
    <location>
        <begin position="21"/>
        <end position="517"/>
    </location>
</feature>
<evidence type="ECO:0000256" key="4">
    <source>
        <dbReference type="PROSITE-ProRule" id="PRU00175"/>
    </source>
</evidence>
<dbReference type="OMA" id="THWIDHR"/>
<dbReference type="OrthoDB" id="264917at2759"/>
<evidence type="ECO:0000256" key="1">
    <source>
        <dbReference type="ARBA" id="ARBA00022723"/>
    </source>
</evidence>
<gene>
    <name evidence="8" type="ORF">BCR43DRAFT_498865</name>
</gene>
<dbReference type="EMBL" id="MCGN01000011">
    <property type="protein sequence ID" value="ORY91303.1"/>
    <property type="molecule type" value="Genomic_DNA"/>
</dbReference>
<dbReference type="Gene3D" id="3.30.40.10">
    <property type="entry name" value="Zinc/RING finger domain, C3HC4 (zinc finger)"/>
    <property type="match status" value="2"/>
</dbReference>
<dbReference type="InterPro" id="IPR003111">
    <property type="entry name" value="Lon_prtase_N"/>
</dbReference>
<reference evidence="8 9" key="1">
    <citation type="submission" date="2016-07" db="EMBL/GenBank/DDBJ databases">
        <title>Pervasive Adenine N6-methylation of Active Genes in Fungi.</title>
        <authorList>
            <consortium name="DOE Joint Genome Institute"/>
            <person name="Mondo S.J."/>
            <person name="Dannebaum R.O."/>
            <person name="Kuo R.C."/>
            <person name="Labutti K."/>
            <person name="Haridas S."/>
            <person name="Kuo A."/>
            <person name="Salamov A."/>
            <person name="Ahrendt S.R."/>
            <person name="Lipzen A."/>
            <person name="Sullivan W."/>
            <person name="Andreopoulos W.B."/>
            <person name="Clum A."/>
            <person name="Lindquist E."/>
            <person name="Daum C."/>
            <person name="Ramamoorthy G.K."/>
            <person name="Gryganskyi A."/>
            <person name="Culley D."/>
            <person name="Magnuson J.K."/>
            <person name="James T.Y."/>
            <person name="O'Malley M.A."/>
            <person name="Stajich J.E."/>
            <person name="Spatafora J.W."/>
            <person name="Visel A."/>
            <person name="Grigoriev I.V."/>
        </authorList>
    </citation>
    <scope>NUCLEOTIDE SEQUENCE [LARGE SCALE GENOMIC DNA]</scope>
    <source>
        <strain evidence="8 9">NRRL 2496</strain>
    </source>
</reference>
<dbReference type="GO" id="GO:0061630">
    <property type="term" value="F:ubiquitin protein ligase activity"/>
    <property type="evidence" value="ECO:0007669"/>
    <property type="project" value="TreeGrafter"/>
</dbReference>
<dbReference type="GO" id="GO:0008270">
    <property type="term" value="F:zinc ion binding"/>
    <property type="evidence" value="ECO:0007669"/>
    <property type="project" value="UniProtKB-KW"/>
</dbReference>
<evidence type="ECO:0000313" key="8">
    <source>
        <dbReference type="EMBL" id="ORY91303.1"/>
    </source>
</evidence>
<dbReference type="InterPro" id="IPR017907">
    <property type="entry name" value="Znf_RING_CS"/>
</dbReference>
<dbReference type="SMART" id="SM00464">
    <property type="entry name" value="LON"/>
    <property type="match status" value="1"/>
</dbReference>
<accession>A0A1X2H1K8</accession>
<protein>
    <recommendedName>
        <fullName evidence="7">RING-type domain-containing protein</fullName>
    </recommendedName>
</protein>
<evidence type="ECO:0000313" key="9">
    <source>
        <dbReference type="Proteomes" id="UP000242180"/>
    </source>
</evidence>
<evidence type="ECO:0000256" key="6">
    <source>
        <dbReference type="SAM" id="SignalP"/>
    </source>
</evidence>
<organism evidence="8 9">
    <name type="scientific">Syncephalastrum racemosum</name>
    <name type="common">Filamentous fungus</name>
    <dbReference type="NCBI Taxonomy" id="13706"/>
    <lineage>
        <taxon>Eukaryota</taxon>
        <taxon>Fungi</taxon>
        <taxon>Fungi incertae sedis</taxon>
        <taxon>Mucoromycota</taxon>
        <taxon>Mucoromycotina</taxon>
        <taxon>Mucoromycetes</taxon>
        <taxon>Mucorales</taxon>
        <taxon>Syncephalastraceae</taxon>
        <taxon>Syncephalastrum</taxon>
    </lineage>
</organism>
<comment type="caution">
    <text evidence="8">The sequence shown here is derived from an EMBL/GenBank/DDBJ whole genome shotgun (WGS) entry which is preliminary data.</text>
</comment>
<keyword evidence="3" id="KW-0862">Zinc</keyword>
<feature type="region of interest" description="Disordered" evidence="5">
    <location>
        <begin position="366"/>
        <end position="390"/>
    </location>
</feature>
<dbReference type="InterPro" id="IPR001841">
    <property type="entry name" value="Znf_RING"/>
</dbReference>
<dbReference type="SMART" id="SM00184">
    <property type="entry name" value="RING"/>
    <property type="match status" value="2"/>
</dbReference>
<dbReference type="SUPFAM" id="SSF88697">
    <property type="entry name" value="PUA domain-like"/>
    <property type="match status" value="1"/>
</dbReference>
<keyword evidence="2 4" id="KW-0863">Zinc-finger</keyword>
<dbReference type="Gene3D" id="2.30.130.40">
    <property type="entry name" value="LON domain-like"/>
    <property type="match status" value="1"/>
</dbReference>
<dbReference type="PROSITE" id="PS51257">
    <property type="entry name" value="PROKAR_LIPOPROTEIN"/>
    <property type="match status" value="1"/>
</dbReference>
<dbReference type="STRING" id="13706.A0A1X2H1K8"/>
<dbReference type="AlphaFoldDB" id="A0A1X2H1K8"/>
<evidence type="ECO:0000259" key="7">
    <source>
        <dbReference type="PROSITE" id="PS50089"/>
    </source>
</evidence>
<proteinExistence type="predicted"/>
<keyword evidence="9" id="KW-1185">Reference proteome</keyword>
<dbReference type="InterPro" id="IPR015947">
    <property type="entry name" value="PUA-like_sf"/>
</dbReference>
<dbReference type="Pfam" id="PF02190">
    <property type="entry name" value="LON_substr_bdg"/>
    <property type="match status" value="1"/>
</dbReference>
<feature type="signal peptide" evidence="6">
    <location>
        <begin position="1"/>
        <end position="20"/>
    </location>
</feature>
<dbReference type="PANTHER" id="PTHR23327:SF42">
    <property type="entry name" value="LON PEPTIDASE N-TERMINAL DOMAIN AND RING FINGER PROTEIN C14F5.10C"/>
    <property type="match status" value="1"/>
</dbReference>
<dbReference type="PANTHER" id="PTHR23327">
    <property type="entry name" value="RING FINGER PROTEIN 127"/>
    <property type="match status" value="1"/>
</dbReference>
<evidence type="ECO:0000256" key="3">
    <source>
        <dbReference type="ARBA" id="ARBA00022833"/>
    </source>
</evidence>
<dbReference type="PROSITE" id="PS00518">
    <property type="entry name" value="ZF_RING_1"/>
    <property type="match status" value="1"/>
</dbReference>
<dbReference type="InterPro" id="IPR013083">
    <property type="entry name" value="Znf_RING/FYVE/PHD"/>
</dbReference>
<name>A0A1X2H1K8_SYNRA</name>
<feature type="domain" description="RING-type" evidence="7">
    <location>
        <begin position="121"/>
        <end position="159"/>
    </location>
</feature>
<feature type="region of interest" description="Disordered" evidence="5">
    <location>
        <begin position="93"/>
        <end position="113"/>
    </location>
</feature>
<dbReference type="Proteomes" id="UP000242180">
    <property type="component" value="Unassembled WGS sequence"/>
</dbReference>
<sequence>MSVLLKSLDTMLACAACGNALYAPVTLSCGNTVCQKCVPPMSPQPDVRPRSTFLCPVSRCNSRSHLFGPDQTTFIDSSVQELCQLSHDINARSRKKARNSMDGRSISPPPKLSSDDHILECSRCDQIMVKPMTMHCGHAYCRVCVLKTKIEYEGCVKCQGPLPRYNYLQDQAAINRLLERAIALYQQDRRSQDINSSATISMSSSSSSSSSSLLSSSAFTGPQRFFSKPIFVTGVVILPHQHVRLPVVTLNHLRMLKNATYADHRCHGLCIAAVHRGRPNLSQYGTIIEIVSVEQYSNSSLIIDVVGRERFKVQGEYGDTVDPEEARRRSQQQQMRQAGARDIAMLYADIEIVPEYPILPQTATGSSAFASTSAPRETPTTPGSSSNSSVFSMSEKVHAYIMQLARTPPLRSSTSGASATLSLSTSTEGLMGPLWFQTMQGIHGHLPPASQPGGVCWWAAVVLPVSGAERYALLRTLHLSDRLSLVWSWIKQLDAQWKRCRQTAINSVDKVFQQQGH</sequence>
<keyword evidence="1" id="KW-0479">Metal-binding</keyword>
<keyword evidence="6" id="KW-0732">Signal</keyword>
<dbReference type="SUPFAM" id="SSF57850">
    <property type="entry name" value="RING/U-box"/>
    <property type="match status" value="2"/>
</dbReference>
<dbReference type="PROSITE" id="PS50089">
    <property type="entry name" value="ZF_RING_2"/>
    <property type="match status" value="2"/>
</dbReference>
<dbReference type="InterPro" id="IPR046336">
    <property type="entry name" value="Lon_prtase_N_sf"/>
</dbReference>
<feature type="domain" description="RING-type" evidence="7">
    <location>
        <begin position="14"/>
        <end position="59"/>
    </location>
</feature>
<dbReference type="InParanoid" id="A0A1X2H1K8"/>
<evidence type="ECO:0000256" key="5">
    <source>
        <dbReference type="SAM" id="MobiDB-lite"/>
    </source>
</evidence>